<dbReference type="PIRSF" id="PIRSF000883">
    <property type="entry name" value="Pesterase_MJ0912"/>
    <property type="match status" value="1"/>
</dbReference>
<dbReference type="InterPro" id="IPR050126">
    <property type="entry name" value="Ap4A_hydrolase"/>
</dbReference>
<dbReference type="PANTHER" id="PTHR42850:SF2">
    <property type="entry name" value="BLL5683 PROTEIN"/>
    <property type="match status" value="1"/>
</dbReference>
<accession>A0ABR7VBD5</accession>
<dbReference type="EMBL" id="JABTCG010000001">
    <property type="protein sequence ID" value="MBD0849852.1"/>
    <property type="molecule type" value="Genomic_DNA"/>
</dbReference>
<comment type="caution">
    <text evidence="3">The sequence shown here is derived from an EMBL/GenBank/DDBJ whole genome shotgun (WGS) entry which is preliminary data.</text>
</comment>
<organism evidence="3 4">
    <name type="scientific">Maribacter arenosus</name>
    <dbReference type="NCBI Taxonomy" id="1854708"/>
    <lineage>
        <taxon>Bacteria</taxon>
        <taxon>Pseudomonadati</taxon>
        <taxon>Bacteroidota</taxon>
        <taxon>Flavobacteriia</taxon>
        <taxon>Flavobacteriales</taxon>
        <taxon>Flavobacteriaceae</taxon>
        <taxon>Maribacter</taxon>
    </lineage>
</organism>
<evidence type="ECO:0000259" key="2">
    <source>
        <dbReference type="Pfam" id="PF12850"/>
    </source>
</evidence>
<evidence type="ECO:0000256" key="1">
    <source>
        <dbReference type="ARBA" id="ARBA00008950"/>
    </source>
</evidence>
<dbReference type="InterPro" id="IPR011152">
    <property type="entry name" value="Pesterase_MJ0912"/>
</dbReference>
<protein>
    <submittedName>
        <fullName evidence="3">Metallophosphoesterase family protein</fullName>
    </submittedName>
</protein>
<dbReference type="SUPFAM" id="SSF56300">
    <property type="entry name" value="Metallo-dependent phosphatases"/>
    <property type="match status" value="1"/>
</dbReference>
<dbReference type="InterPro" id="IPR029052">
    <property type="entry name" value="Metallo-depent_PP-like"/>
</dbReference>
<reference evidence="3 4" key="1">
    <citation type="submission" date="2020-05" db="EMBL/GenBank/DDBJ databases">
        <title>The draft genome sequence of Maribacter arenosus CAU 1321.</title>
        <authorList>
            <person name="Mu L."/>
        </authorList>
    </citation>
    <scope>NUCLEOTIDE SEQUENCE [LARGE SCALE GENOMIC DNA]</scope>
    <source>
        <strain evidence="3 4">CAU 1321</strain>
    </source>
</reference>
<comment type="similarity">
    <text evidence="1">Belongs to the metallophosphoesterase superfamily. YfcE family.</text>
</comment>
<keyword evidence="4" id="KW-1185">Reference proteome</keyword>
<sequence length="228" mass="26090">MKIGVISDIHGNYEALKSVLSELDRLGVSEIYSLGDVVGYYSQVNECCEELQKREIPNLMGNHDWYLASGGFCPRSSSVNDCLIYQREVITDKNIKWLRSSAIQRFVGNIHMVHGGWSDPIDEYLKVPSEEYFSRIEGEIFMSGHTHIQTLQVYKDKLYCNPGSVGQPRDRNPKAAFALVENGNISLHRVDYDIDKVNELMIKAGFNDPNYKALKKEERFYAGFHKQK</sequence>
<name>A0ABR7VBD5_9FLAO</name>
<evidence type="ECO:0000313" key="3">
    <source>
        <dbReference type="EMBL" id="MBD0849852.1"/>
    </source>
</evidence>
<dbReference type="PANTHER" id="PTHR42850">
    <property type="entry name" value="METALLOPHOSPHOESTERASE"/>
    <property type="match status" value="1"/>
</dbReference>
<gene>
    <name evidence="3" type="ORF">HPE63_04155</name>
</gene>
<evidence type="ECO:0000313" key="4">
    <source>
        <dbReference type="Proteomes" id="UP000598350"/>
    </source>
</evidence>
<proteinExistence type="inferred from homology"/>
<feature type="domain" description="Calcineurin-like phosphoesterase" evidence="2">
    <location>
        <begin position="1"/>
        <end position="181"/>
    </location>
</feature>
<dbReference type="InterPro" id="IPR024654">
    <property type="entry name" value="Calcineurin-like_PHP_lpxH"/>
</dbReference>
<dbReference type="Proteomes" id="UP000598350">
    <property type="component" value="Unassembled WGS sequence"/>
</dbReference>
<dbReference type="RefSeq" id="WP_188312952.1">
    <property type="nucleotide sequence ID" value="NZ_JABTCG010000001.1"/>
</dbReference>
<dbReference type="Pfam" id="PF12850">
    <property type="entry name" value="Metallophos_2"/>
    <property type="match status" value="1"/>
</dbReference>
<dbReference type="Gene3D" id="3.60.21.10">
    <property type="match status" value="1"/>
</dbReference>